<sequence>MSASCCWRCQSSSMSSSVVTGGMARRRASSATRSHRARGPHQWLLSQCLLRAGGAEGLHQPGFSGAVDALLEVLDGGQLGGHTTDPRGVLEGPLAFGSPALRSSRVYSTRSLCVWGAVPSERV</sequence>
<reference evidence="1 2" key="1">
    <citation type="submission" date="2017-04" db="EMBL/GenBank/DDBJ databases">
        <title>Complete Genome Sequence of Streptomyces gilvosporeus F607, a Capable Producer of Natamycin.</title>
        <authorList>
            <person name="Zong G."/>
            <person name="Zhong C."/>
            <person name="Fu J."/>
            <person name="Qin R."/>
            <person name="Cao G."/>
        </authorList>
    </citation>
    <scope>NUCLEOTIDE SEQUENCE [LARGE SCALE GENOMIC DNA]</scope>
    <source>
        <strain evidence="1 2">F607</strain>
    </source>
</reference>
<organism evidence="1 2">
    <name type="scientific">Streptomyces gilvosporeus</name>
    <dbReference type="NCBI Taxonomy" id="553510"/>
    <lineage>
        <taxon>Bacteria</taxon>
        <taxon>Bacillati</taxon>
        <taxon>Actinomycetota</taxon>
        <taxon>Actinomycetes</taxon>
        <taxon>Kitasatosporales</taxon>
        <taxon>Streptomycetaceae</taxon>
        <taxon>Streptomyces</taxon>
    </lineage>
</organism>
<name>A0A1V0TJ49_9ACTN</name>
<protein>
    <submittedName>
        <fullName evidence="1">Uncharacterized protein</fullName>
    </submittedName>
</protein>
<evidence type="ECO:0000313" key="1">
    <source>
        <dbReference type="EMBL" id="ARF52838.1"/>
    </source>
</evidence>
<accession>A0A1V0TJ49</accession>
<evidence type="ECO:0000313" key="2">
    <source>
        <dbReference type="Proteomes" id="UP000192726"/>
    </source>
</evidence>
<dbReference type="AlphaFoldDB" id="A0A1V0TJ49"/>
<dbReference type="EMBL" id="CP020569">
    <property type="protein sequence ID" value="ARF52838.1"/>
    <property type="molecule type" value="Genomic_DNA"/>
</dbReference>
<dbReference type="Proteomes" id="UP000192726">
    <property type="component" value="Chromosome"/>
</dbReference>
<proteinExistence type="predicted"/>
<keyword evidence="2" id="KW-1185">Reference proteome</keyword>
<dbReference type="KEGG" id="sgv:B1H19_00230"/>
<gene>
    <name evidence="1" type="ORF">B1H19_00230</name>
</gene>